<feature type="domain" description="PhnB-like" evidence="1">
    <location>
        <begin position="2"/>
        <end position="116"/>
    </location>
</feature>
<reference evidence="3" key="1">
    <citation type="journal article" date="2019" name="Int. J. Syst. Evol. Microbiol.">
        <title>The Global Catalogue of Microorganisms (GCM) 10K type strain sequencing project: providing services to taxonomists for standard genome sequencing and annotation.</title>
        <authorList>
            <consortium name="The Broad Institute Genomics Platform"/>
            <consortium name="The Broad Institute Genome Sequencing Center for Infectious Disease"/>
            <person name="Wu L."/>
            <person name="Ma J."/>
        </authorList>
    </citation>
    <scope>NUCLEOTIDE SEQUENCE [LARGE SCALE GENOMIC DNA]</scope>
    <source>
        <strain evidence="3">KACC 12633</strain>
    </source>
</reference>
<sequence>MQKITPFLWFDNQAEQAVHFYASVFKNAKVGKVARYGEAGPGPAGSVMVATFEIEGLAFTALNGGPNFKFTPAVSFVIDCKSQAEVDYFWEKLAEGGRTDQCGWLQDRFGLSWQVTPTVLIEMLNDPDPAKSQRVMAAMMQMTKIEIPKLHEAYEAA</sequence>
<dbReference type="InterPro" id="IPR029068">
    <property type="entry name" value="Glyas_Bleomycin-R_OHBP_Dase"/>
</dbReference>
<dbReference type="Proteomes" id="UP001596150">
    <property type="component" value="Unassembled WGS sequence"/>
</dbReference>
<comment type="caution">
    <text evidence="2">The sequence shown here is derived from an EMBL/GenBank/DDBJ whole genome shotgun (WGS) entry which is preliminary data.</text>
</comment>
<dbReference type="Pfam" id="PF06983">
    <property type="entry name" value="3-dmu-9_3-mt"/>
    <property type="match status" value="1"/>
</dbReference>
<gene>
    <name evidence="2" type="ORF">ACFPP9_11955</name>
</gene>
<dbReference type="InterPro" id="IPR009725">
    <property type="entry name" value="3_dmu_93_MTrfase"/>
</dbReference>
<keyword evidence="3" id="KW-1185">Reference proteome</keyword>
<evidence type="ECO:0000313" key="3">
    <source>
        <dbReference type="Proteomes" id="UP001596150"/>
    </source>
</evidence>
<dbReference type="SUPFAM" id="SSF54593">
    <property type="entry name" value="Glyoxalase/Bleomycin resistance protein/Dihydroxybiphenyl dioxygenase"/>
    <property type="match status" value="1"/>
</dbReference>
<name>A0ABW0PWI3_9HYPH</name>
<evidence type="ECO:0000259" key="1">
    <source>
        <dbReference type="Pfam" id="PF06983"/>
    </source>
</evidence>
<dbReference type="RefSeq" id="WP_266344260.1">
    <property type="nucleotide sequence ID" value="NZ_JAPKNH010000004.1"/>
</dbReference>
<proteinExistence type="predicted"/>
<dbReference type="Gene3D" id="3.10.180.10">
    <property type="entry name" value="2,3-Dihydroxybiphenyl 1,2-Dioxygenase, domain 1"/>
    <property type="match status" value="1"/>
</dbReference>
<evidence type="ECO:0000313" key="2">
    <source>
        <dbReference type="EMBL" id="MFC5516488.1"/>
    </source>
</evidence>
<dbReference type="PIRSF" id="PIRSF021700">
    <property type="entry name" value="3_dmu_93_MTrfase"/>
    <property type="match status" value="1"/>
</dbReference>
<protein>
    <submittedName>
        <fullName evidence="2">VOC family protein</fullName>
    </submittedName>
</protein>
<dbReference type="EMBL" id="JBHSML010000003">
    <property type="protein sequence ID" value="MFC5516488.1"/>
    <property type="molecule type" value="Genomic_DNA"/>
</dbReference>
<organism evidence="2 3">
    <name type="scientific">Kaistia terrae</name>
    <dbReference type="NCBI Taxonomy" id="537017"/>
    <lineage>
        <taxon>Bacteria</taxon>
        <taxon>Pseudomonadati</taxon>
        <taxon>Pseudomonadota</taxon>
        <taxon>Alphaproteobacteria</taxon>
        <taxon>Hyphomicrobiales</taxon>
        <taxon>Kaistiaceae</taxon>
        <taxon>Kaistia</taxon>
    </lineage>
</organism>
<dbReference type="PANTHER" id="PTHR33990">
    <property type="entry name" value="PROTEIN YJDN-RELATED"/>
    <property type="match status" value="1"/>
</dbReference>
<accession>A0ABW0PWI3</accession>
<dbReference type="CDD" id="cd06588">
    <property type="entry name" value="PhnB_like"/>
    <property type="match status" value="1"/>
</dbReference>
<dbReference type="InterPro" id="IPR028973">
    <property type="entry name" value="PhnB-like"/>
</dbReference>